<dbReference type="GO" id="GO:0005975">
    <property type="term" value="P:carbohydrate metabolic process"/>
    <property type="evidence" value="ECO:0007669"/>
    <property type="project" value="InterPro"/>
</dbReference>
<name>M5GDP5_DACPD</name>
<gene>
    <name evidence="8" type="ORF">DACRYDRAFT_47605</name>
</gene>
<accession>M5GDP5</accession>
<dbReference type="PANTHER" id="PTHR47561">
    <property type="entry name" value="POLYSACCHARIDE DEACETYLASE FAMILY PROTEIN (AFU_ORTHOLOGUE AFUA_6G05030)"/>
    <property type="match status" value="1"/>
</dbReference>
<evidence type="ECO:0000256" key="1">
    <source>
        <dbReference type="ARBA" id="ARBA00004609"/>
    </source>
</evidence>
<dbReference type="STRING" id="1858805.M5GDP5"/>
<dbReference type="GO" id="GO:0016810">
    <property type="term" value="F:hydrolase activity, acting on carbon-nitrogen (but not peptide) bonds"/>
    <property type="evidence" value="ECO:0007669"/>
    <property type="project" value="InterPro"/>
</dbReference>
<dbReference type="Gene3D" id="3.20.20.370">
    <property type="entry name" value="Glycoside hydrolase/deacetylase"/>
    <property type="match status" value="1"/>
</dbReference>
<dbReference type="GO" id="GO:0005886">
    <property type="term" value="C:plasma membrane"/>
    <property type="evidence" value="ECO:0007669"/>
    <property type="project" value="UniProtKB-SubCell"/>
</dbReference>
<keyword evidence="3" id="KW-0325">Glycoprotein</keyword>
<proteinExistence type="predicted"/>
<dbReference type="OrthoDB" id="3162524at2759"/>
<evidence type="ECO:0000256" key="5">
    <source>
        <dbReference type="ARBA" id="ARBA00023288"/>
    </source>
</evidence>
<dbReference type="HOGENOM" id="CLU_029940_1_0_1"/>
<dbReference type="PANTHER" id="PTHR47561:SF1">
    <property type="entry name" value="POLYSACCHARIDE DEACETYLASE FAMILY PROTEIN (AFU_ORTHOLOGUE AFUA_6G05030)"/>
    <property type="match status" value="1"/>
</dbReference>
<keyword evidence="6" id="KW-0961">Cell wall biogenesis/degradation</keyword>
<protein>
    <submittedName>
        <fullName evidence="8">Polysaccharide deacetylase</fullName>
    </submittedName>
</protein>
<keyword evidence="3" id="KW-0336">GPI-anchor</keyword>
<dbReference type="Proteomes" id="UP000030653">
    <property type="component" value="Unassembled WGS sequence"/>
</dbReference>
<dbReference type="RefSeq" id="XP_040631581.1">
    <property type="nucleotide sequence ID" value="XM_040774768.1"/>
</dbReference>
<dbReference type="EMBL" id="JH795857">
    <property type="protein sequence ID" value="EJU04687.1"/>
    <property type="molecule type" value="Genomic_DNA"/>
</dbReference>
<dbReference type="InterPro" id="IPR002509">
    <property type="entry name" value="NODB_dom"/>
</dbReference>
<dbReference type="SUPFAM" id="SSF88713">
    <property type="entry name" value="Glycoside hydrolase/deacetylase"/>
    <property type="match status" value="1"/>
</dbReference>
<organism evidence="8 9">
    <name type="scientific">Dacryopinax primogenitus (strain DJM 731)</name>
    <name type="common">Brown rot fungus</name>
    <dbReference type="NCBI Taxonomy" id="1858805"/>
    <lineage>
        <taxon>Eukaryota</taxon>
        <taxon>Fungi</taxon>
        <taxon>Dikarya</taxon>
        <taxon>Basidiomycota</taxon>
        <taxon>Agaricomycotina</taxon>
        <taxon>Dacrymycetes</taxon>
        <taxon>Dacrymycetales</taxon>
        <taxon>Dacrymycetaceae</taxon>
        <taxon>Dacryopinax</taxon>
    </lineage>
</organism>
<dbReference type="InterPro" id="IPR011330">
    <property type="entry name" value="Glyco_hydro/deAcase_b/a-brl"/>
</dbReference>
<dbReference type="GO" id="GO:0071555">
    <property type="term" value="P:cell wall organization"/>
    <property type="evidence" value="ECO:0007669"/>
    <property type="project" value="UniProtKB-KW"/>
</dbReference>
<evidence type="ECO:0000256" key="3">
    <source>
        <dbReference type="ARBA" id="ARBA00022622"/>
    </source>
</evidence>
<evidence type="ECO:0000259" key="7">
    <source>
        <dbReference type="Pfam" id="PF01522"/>
    </source>
</evidence>
<keyword evidence="4" id="KW-0472">Membrane</keyword>
<evidence type="ECO:0000256" key="2">
    <source>
        <dbReference type="ARBA" id="ARBA00022475"/>
    </source>
</evidence>
<dbReference type="GeneID" id="63689830"/>
<feature type="domain" description="NodB homology" evidence="7">
    <location>
        <begin position="42"/>
        <end position="142"/>
    </location>
</feature>
<keyword evidence="5" id="KW-0449">Lipoprotein</keyword>
<keyword evidence="2" id="KW-1003">Cell membrane</keyword>
<dbReference type="CDD" id="cd10938">
    <property type="entry name" value="CE4_HpPgdA_like"/>
    <property type="match status" value="1"/>
</dbReference>
<comment type="subcellular location">
    <subcellularLocation>
        <location evidence="1">Cell membrane</location>
        <topology evidence="1">Lipid-anchor</topology>
        <topology evidence="1">GPI-anchor</topology>
    </subcellularLocation>
</comment>
<evidence type="ECO:0000256" key="6">
    <source>
        <dbReference type="ARBA" id="ARBA00023316"/>
    </source>
</evidence>
<evidence type="ECO:0000256" key="4">
    <source>
        <dbReference type="ARBA" id="ARBA00023136"/>
    </source>
</evidence>
<dbReference type="InterPro" id="IPR037950">
    <property type="entry name" value="PgdA-like"/>
</dbReference>
<reference evidence="8 9" key="1">
    <citation type="journal article" date="2012" name="Science">
        <title>The Paleozoic origin of enzymatic lignin decomposition reconstructed from 31 fungal genomes.</title>
        <authorList>
            <person name="Floudas D."/>
            <person name="Binder M."/>
            <person name="Riley R."/>
            <person name="Barry K."/>
            <person name="Blanchette R.A."/>
            <person name="Henrissat B."/>
            <person name="Martinez A.T."/>
            <person name="Otillar R."/>
            <person name="Spatafora J.W."/>
            <person name="Yadav J.S."/>
            <person name="Aerts A."/>
            <person name="Benoit I."/>
            <person name="Boyd A."/>
            <person name="Carlson A."/>
            <person name="Copeland A."/>
            <person name="Coutinho P.M."/>
            <person name="de Vries R.P."/>
            <person name="Ferreira P."/>
            <person name="Findley K."/>
            <person name="Foster B."/>
            <person name="Gaskell J."/>
            <person name="Glotzer D."/>
            <person name="Gorecki P."/>
            <person name="Heitman J."/>
            <person name="Hesse C."/>
            <person name="Hori C."/>
            <person name="Igarashi K."/>
            <person name="Jurgens J.A."/>
            <person name="Kallen N."/>
            <person name="Kersten P."/>
            <person name="Kohler A."/>
            <person name="Kuees U."/>
            <person name="Kumar T.K.A."/>
            <person name="Kuo A."/>
            <person name="LaButti K."/>
            <person name="Larrondo L.F."/>
            <person name="Lindquist E."/>
            <person name="Ling A."/>
            <person name="Lombard V."/>
            <person name="Lucas S."/>
            <person name="Lundell T."/>
            <person name="Martin R."/>
            <person name="McLaughlin D.J."/>
            <person name="Morgenstern I."/>
            <person name="Morin E."/>
            <person name="Murat C."/>
            <person name="Nagy L.G."/>
            <person name="Nolan M."/>
            <person name="Ohm R.A."/>
            <person name="Patyshakuliyeva A."/>
            <person name="Rokas A."/>
            <person name="Ruiz-Duenas F.J."/>
            <person name="Sabat G."/>
            <person name="Salamov A."/>
            <person name="Samejima M."/>
            <person name="Schmutz J."/>
            <person name="Slot J.C."/>
            <person name="St John F."/>
            <person name="Stenlid J."/>
            <person name="Sun H."/>
            <person name="Sun S."/>
            <person name="Syed K."/>
            <person name="Tsang A."/>
            <person name="Wiebenga A."/>
            <person name="Young D."/>
            <person name="Pisabarro A."/>
            <person name="Eastwood D.C."/>
            <person name="Martin F."/>
            <person name="Cullen D."/>
            <person name="Grigoriev I.V."/>
            <person name="Hibbett D.S."/>
        </authorList>
    </citation>
    <scope>NUCLEOTIDE SEQUENCE [LARGE SCALE GENOMIC DNA]</scope>
    <source>
        <strain evidence="8 9">DJM-731 SS1</strain>
    </source>
</reference>
<dbReference type="GO" id="GO:0098552">
    <property type="term" value="C:side of membrane"/>
    <property type="evidence" value="ECO:0007669"/>
    <property type="project" value="UniProtKB-KW"/>
</dbReference>
<keyword evidence="9" id="KW-1185">Reference proteome</keyword>
<evidence type="ECO:0000313" key="8">
    <source>
        <dbReference type="EMBL" id="EJU04687.1"/>
    </source>
</evidence>
<dbReference type="AlphaFoldDB" id="M5GDP5"/>
<sequence length="300" mass="33935">MPRAQVCTGVDVDAVAGALGSYGGENSPSDIARGMFAGQAGSSRLLRLFSKYGIKTSWAIPGHSWETFPEEMSAVWEAGHEVVLHGYSHENPIAMTPKQEADVLEEQLATKYCGKAPVGYVAPWCENSPQTSALLLSHGIEYSRTNMHRDAEPYYGRVGHTWTKIDYAAEAKTWMKPLIRGTETGLVEIPTSWYLDDMEPFMFIKQFPNSHGWVDTRVVENLWKDQFSYFYREYDDFVFPITIHPDVSGHPHVILMLERFIEWVNTHDGVQWVTMKEMSDDFKRKNPLPGRGNGLPVNDA</sequence>
<evidence type="ECO:0000313" key="9">
    <source>
        <dbReference type="Proteomes" id="UP000030653"/>
    </source>
</evidence>
<dbReference type="Pfam" id="PF01522">
    <property type="entry name" value="Polysacc_deac_1"/>
    <property type="match status" value="1"/>
</dbReference>